<protein>
    <submittedName>
        <fullName evidence="3">Lipoprotein, putative</fullName>
    </submittedName>
</protein>
<evidence type="ECO:0000256" key="1">
    <source>
        <dbReference type="SAM" id="Phobius"/>
    </source>
</evidence>
<organism evidence="3 4">
    <name type="scientific">Elizabethkingia anophelis NUHP1</name>
    <dbReference type="NCBI Taxonomy" id="1338011"/>
    <lineage>
        <taxon>Bacteria</taxon>
        <taxon>Pseudomonadati</taxon>
        <taxon>Bacteroidota</taxon>
        <taxon>Flavobacteriia</taxon>
        <taxon>Flavobacteriales</taxon>
        <taxon>Weeksellaceae</taxon>
        <taxon>Elizabethkingia</taxon>
    </lineage>
</organism>
<keyword evidence="1" id="KW-0472">Membrane</keyword>
<dbReference type="STRING" id="1338011.BD94_3263"/>
<proteinExistence type="predicted"/>
<dbReference type="HOGENOM" id="CLU_129146_1_1_10"/>
<dbReference type="AlphaFoldDB" id="A0A077EKJ0"/>
<evidence type="ECO:0000313" key="4">
    <source>
        <dbReference type="Proteomes" id="UP000028933"/>
    </source>
</evidence>
<dbReference type="Proteomes" id="UP000028933">
    <property type="component" value="Chromosome"/>
</dbReference>
<feature type="transmembrane region" description="Helical" evidence="1">
    <location>
        <begin position="12"/>
        <end position="28"/>
    </location>
</feature>
<accession>A0A077EKJ0</accession>
<sequence>MKNIPVKIGWETIILIAVPLLFPLYFVFTDKDYIPLAILIPAIIFVSILIMGISYRIIGNELIIRNSIFGSTRIPISDIKSIKKTKNPISSPAPSIFGRIEIIYKNGSIIISPKDFDLFKNELLKINPNISF</sequence>
<feature type="domain" description="Uncharacterized protein YyaB-like PH" evidence="2">
    <location>
        <begin position="54"/>
        <end position="127"/>
    </location>
</feature>
<dbReference type="KEGG" id="eao:BD94_3263"/>
<name>A0A077EKJ0_9FLAO</name>
<dbReference type="EMBL" id="CP007547">
    <property type="protein sequence ID" value="AIL47038.1"/>
    <property type="molecule type" value="Genomic_DNA"/>
</dbReference>
<evidence type="ECO:0000259" key="2">
    <source>
        <dbReference type="Pfam" id="PF06713"/>
    </source>
</evidence>
<dbReference type="InterPro" id="IPR009589">
    <property type="entry name" value="PH_YyaB-like"/>
</dbReference>
<keyword evidence="3" id="KW-0449">Lipoprotein</keyword>
<keyword evidence="1" id="KW-0812">Transmembrane</keyword>
<dbReference type="GO" id="GO:0030153">
    <property type="term" value="P:bacteriocin immunity"/>
    <property type="evidence" value="ECO:0007669"/>
    <property type="project" value="InterPro"/>
</dbReference>
<evidence type="ECO:0000313" key="3">
    <source>
        <dbReference type="EMBL" id="AIL47038.1"/>
    </source>
</evidence>
<reference evidence="3" key="1">
    <citation type="journal article" date="2013" name="Lancet">
        <title>First case of E anophelis outbreak in an intensive-care unit.</title>
        <authorList>
            <person name="Teo J."/>
            <person name="Tan S.Y."/>
            <person name="Tay M."/>
            <person name="Ding Y."/>
            <person name="Kjelleberg S."/>
            <person name="Givskov M."/>
            <person name="Lin R.T."/>
            <person name="Yang L."/>
        </authorList>
    </citation>
    <scope>NUCLEOTIDE SEQUENCE [LARGE SCALE GENOMIC DNA]</scope>
    <source>
        <strain evidence="3">NUHP1</strain>
    </source>
</reference>
<dbReference type="eggNOG" id="ENOG5033ADT">
    <property type="taxonomic scope" value="Bacteria"/>
</dbReference>
<dbReference type="Pfam" id="PF06713">
    <property type="entry name" value="bPH_4"/>
    <property type="match status" value="1"/>
</dbReference>
<dbReference type="RefSeq" id="WP_024565921.1">
    <property type="nucleotide sequence ID" value="NZ_CP007547.1"/>
</dbReference>
<keyword evidence="1" id="KW-1133">Transmembrane helix</keyword>
<gene>
    <name evidence="3" type="ORF">BD94_3263</name>
</gene>
<feature type="transmembrane region" description="Helical" evidence="1">
    <location>
        <begin position="34"/>
        <end position="58"/>
    </location>
</feature>
<reference evidence="3" key="2">
    <citation type="journal article" date="2015" name="Genome Biol. Evol.">
        <title>Complete Genome Sequence and Transcriptomic Analysis of the Novel Pathogen Elizabethkingia anophelis in Response to Oxidative Stress.</title>
        <authorList>
            <person name="Li Y."/>
            <person name="Liu Y."/>
            <person name="Chew S.C."/>
            <person name="Tay M."/>
            <person name="Salido M.M."/>
            <person name="Teo J."/>
            <person name="Lauro F.M."/>
            <person name="Givskov M."/>
            <person name="Yang L."/>
        </authorList>
    </citation>
    <scope>NUCLEOTIDE SEQUENCE</scope>
    <source>
        <strain evidence="3">NUHP1</strain>
    </source>
</reference>